<dbReference type="InterPro" id="IPR036236">
    <property type="entry name" value="Znf_C2H2_sf"/>
</dbReference>
<dbReference type="GO" id="GO:0008270">
    <property type="term" value="F:zinc ion binding"/>
    <property type="evidence" value="ECO:0007669"/>
    <property type="project" value="UniProtKB-KW"/>
</dbReference>
<dbReference type="EMBL" id="QEAP01000039">
    <property type="protein sequence ID" value="TPX76680.1"/>
    <property type="molecule type" value="Genomic_DNA"/>
</dbReference>
<dbReference type="PROSITE" id="PS50157">
    <property type="entry name" value="ZINC_FINGER_C2H2_2"/>
    <property type="match status" value="2"/>
</dbReference>
<feature type="domain" description="C2H2-type" evidence="9">
    <location>
        <begin position="488"/>
        <end position="515"/>
    </location>
</feature>
<feature type="region of interest" description="Disordered" evidence="8">
    <location>
        <begin position="301"/>
        <end position="336"/>
    </location>
</feature>
<keyword evidence="4 7" id="KW-0863">Zinc-finger</keyword>
<evidence type="ECO:0000256" key="1">
    <source>
        <dbReference type="ARBA" id="ARBA00004123"/>
    </source>
</evidence>
<comment type="caution">
    <text evidence="10">The sequence shown here is derived from an EMBL/GenBank/DDBJ whole genome shotgun (WGS) entry which is preliminary data.</text>
</comment>
<dbReference type="InterPro" id="IPR050331">
    <property type="entry name" value="Zinc_finger"/>
</dbReference>
<evidence type="ECO:0000259" key="9">
    <source>
        <dbReference type="PROSITE" id="PS50157"/>
    </source>
</evidence>
<feature type="compositionally biased region" description="Polar residues" evidence="8">
    <location>
        <begin position="170"/>
        <end position="180"/>
    </location>
</feature>
<dbReference type="InterPro" id="IPR013087">
    <property type="entry name" value="Znf_C2H2_type"/>
</dbReference>
<evidence type="ECO:0000313" key="10">
    <source>
        <dbReference type="EMBL" id="TPX76680.1"/>
    </source>
</evidence>
<feature type="compositionally biased region" description="Polar residues" evidence="8">
    <location>
        <begin position="231"/>
        <end position="240"/>
    </location>
</feature>
<sequence length="554" mass="60319">MKGAARESTAELAAPTHSAVSPALLPTNPPGLVFRATTASHPHSPPLHSRKAGNEVPNFCRTHLQGPQHRNCNENHSIPSTAASMNTEMSTNKTFAEDTVARSLVGITAAESSSHTSAPTWSRPPNIGTTGFNVAPMQAPAKLSANLSSSCQLPPIGDLLRILSHDHSMARQSQSNTNAVQPLFPQPYPQTHCGRVGRLPSQNTQYIQHPTAQPYSYPLSHPHTHSEQHVQPHQRASTRPTRALARANRGASNGSSPTSLSASDSVDDDAESALSAPVRTTDDSVGDVAPKMGITTKLHAQSPEQPFLPRHNPHQQHTQSPARDSNPYHRVPPRLSLKPSQFVPATHMTNQFQTSTPYSAAPPVHIKQEGFNQTVVASTPMTANSHSNSVYPRNNYPPFYSNHQPSTPPNNTQPPQQSRTYSPNQPKSVFLPYSAHPFPSEQHPAQQHQLHDGRQQAVSFPPHTHHSATGSANIPITSASSSNREKPHACSDCPKAFARSNDLKRHQLTHTPEEKPYACQWCGKKFSRPDSVRKHEASVVEKRRVRCSGNPGSE</sequence>
<feature type="region of interest" description="Disordered" evidence="8">
    <location>
        <begin position="1"/>
        <end position="26"/>
    </location>
</feature>
<evidence type="ECO:0000256" key="2">
    <source>
        <dbReference type="ARBA" id="ARBA00022723"/>
    </source>
</evidence>
<name>A0A507FLV3_9FUNG</name>
<reference evidence="10 11" key="1">
    <citation type="journal article" date="2019" name="Sci. Rep.">
        <title>Comparative genomics of chytrid fungi reveal insights into the obligate biotrophic and pathogenic lifestyle of Synchytrium endobioticum.</title>
        <authorList>
            <person name="van de Vossenberg B.T.L.H."/>
            <person name="Warris S."/>
            <person name="Nguyen H.D.T."/>
            <person name="van Gent-Pelzer M.P.E."/>
            <person name="Joly D.L."/>
            <person name="van de Geest H.C."/>
            <person name="Bonants P.J.M."/>
            <person name="Smith D.S."/>
            <person name="Levesque C.A."/>
            <person name="van der Lee T.A.J."/>
        </authorList>
    </citation>
    <scope>NUCLEOTIDE SEQUENCE [LARGE SCALE GENOMIC DNA]</scope>
    <source>
        <strain evidence="10 11">CBS 675.73</strain>
    </source>
</reference>
<evidence type="ECO:0000313" key="11">
    <source>
        <dbReference type="Proteomes" id="UP000320333"/>
    </source>
</evidence>
<keyword evidence="3" id="KW-0677">Repeat</keyword>
<dbReference type="OrthoDB" id="8922241at2759"/>
<keyword evidence="6" id="KW-0539">Nucleus</keyword>
<protein>
    <recommendedName>
        <fullName evidence="9">C2H2-type domain-containing protein</fullName>
    </recommendedName>
</protein>
<dbReference type="GO" id="GO:0005634">
    <property type="term" value="C:nucleus"/>
    <property type="evidence" value="ECO:0007669"/>
    <property type="project" value="UniProtKB-SubCell"/>
</dbReference>
<accession>A0A507FLV3</accession>
<evidence type="ECO:0000256" key="7">
    <source>
        <dbReference type="PROSITE-ProRule" id="PRU00042"/>
    </source>
</evidence>
<dbReference type="GO" id="GO:0010468">
    <property type="term" value="P:regulation of gene expression"/>
    <property type="evidence" value="ECO:0007669"/>
    <property type="project" value="TreeGrafter"/>
</dbReference>
<dbReference type="PANTHER" id="PTHR16515:SF66">
    <property type="entry name" value="C2H2-TYPE DOMAIN-CONTAINING PROTEIN"/>
    <property type="match status" value="1"/>
</dbReference>
<feature type="region of interest" description="Disordered" evidence="8">
    <location>
        <begin position="168"/>
        <end position="198"/>
    </location>
</feature>
<evidence type="ECO:0000256" key="6">
    <source>
        <dbReference type="ARBA" id="ARBA00023242"/>
    </source>
</evidence>
<dbReference type="AlphaFoldDB" id="A0A507FLV3"/>
<evidence type="ECO:0000256" key="5">
    <source>
        <dbReference type="ARBA" id="ARBA00022833"/>
    </source>
</evidence>
<evidence type="ECO:0000256" key="8">
    <source>
        <dbReference type="SAM" id="MobiDB-lite"/>
    </source>
</evidence>
<dbReference type="Pfam" id="PF00096">
    <property type="entry name" value="zf-C2H2"/>
    <property type="match status" value="2"/>
</dbReference>
<dbReference type="SUPFAM" id="SSF57667">
    <property type="entry name" value="beta-beta-alpha zinc fingers"/>
    <property type="match status" value="1"/>
</dbReference>
<evidence type="ECO:0000256" key="3">
    <source>
        <dbReference type="ARBA" id="ARBA00022737"/>
    </source>
</evidence>
<dbReference type="STRING" id="246404.A0A507FLV3"/>
<feature type="compositionally biased region" description="Polar residues" evidence="8">
    <location>
        <begin position="467"/>
        <end position="482"/>
    </location>
</feature>
<evidence type="ECO:0000256" key="4">
    <source>
        <dbReference type="ARBA" id="ARBA00022771"/>
    </source>
</evidence>
<dbReference type="FunFam" id="3.30.160.60:FF:000303">
    <property type="entry name" value="Zinc finger protein 41"/>
    <property type="match status" value="1"/>
</dbReference>
<organism evidence="10 11">
    <name type="scientific">Chytriomyces confervae</name>
    <dbReference type="NCBI Taxonomy" id="246404"/>
    <lineage>
        <taxon>Eukaryota</taxon>
        <taxon>Fungi</taxon>
        <taxon>Fungi incertae sedis</taxon>
        <taxon>Chytridiomycota</taxon>
        <taxon>Chytridiomycota incertae sedis</taxon>
        <taxon>Chytridiomycetes</taxon>
        <taxon>Chytridiales</taxon>
        <taxon>Chytriomycetaceae</taxon>
        <taxon>Chytriomyces</taxon>
    </lineage>
</organism>
<dbReference type="Gene3D" id="3.30.160.60">
    <property type="entry name" value="Classic Zinc Finger"/>
    <property type="match status" value="2"/>
</dbReference>
<feature type="region of interest" description="Disordered" evidence="8">
    <location>
        <begin position="212"/>
        <end position="289"/>
    </location>
</feature>
<feature type="domain" description="C2H2-type" evidence="9">
    <location>
        <begin position="517"/>
        <end position="544"/>
    </location>
</feature>
<proteinExistence type="predicted"/>
<dbReference type="GO" id="GO:1990837">
    <property type="term" value="F:sequence-specific double-stranded DNA binding"/>
    <property type="evidence" value="ECO:0007669"/>
    <property type="project" value="UniProtKB-ARBA"/>
</dbReference>
<dbReference type="PROSITE" id="PS00028">
    <property type="entry name" value="ZINC_FINGER_C2H2_1"/>
    <property type="match status" value="1"/>
</dbReference>
<dbReference type="Proteomes" id="UP000320333">
    <property type="component" value="Unassembled WGS sequence"/>
</dbReference>
<comment type="subcellular location">
    <subcellularLocation>
        <location evidence="1">Nucleus</location>
    </subcellularLocation>
</comment>
<keyword evidence="11" id="KW-1185">Reference proteome</keyword>
<gene>
    <name evidence="10" type="ORF">CcCBS67573_g02043</name>
</gene>
<feature type="compositionally biased region" description="Polar residues" evidence="8">
    <location>
        <begin position="382"/>
        <end position="392"/>
    </location>
</feature>
<dbReference type="SMART" id="SM00355">
    <property type="entry name" value="ZnF_C2H2"/>
    <property type="match status" value="2"/>
</dbReference>
<dbReference type="FunFam" id="3.30.160.60:FF:000065">
    <property type="entry name" value="B-cell CLL/lymphoma 6, member B"/>
    <property type="match status" value="1"/>
</dbReference>
<dbReference type="PANTHER" id="PTHR16515">
    <property type="entry name" value="PR DOMAIN ZINC FINGER PROTEIN"/>
    <property type="match status" value="1"/>
</dbReference>
<feature type="region of interest" description="Disordered" evidence="8">
    <location>
        <begin position="382"/>
        <end position="493"/>
    </location>
</feature>
<keyword evidence="5" id="KW-0862">Zinc</keyword>
<keyword evidence="2" id="KW-0479">Metal-binding</keyword>